<organism evidence="1 2">
    <name type="scientific">Bimuria novae-zelandiae CBS 107.79</name>
    <dbReference type="NCBI Taxonomy" id="1447943"/>
    <lineage>
        <taxon>Eukaryota</taxon>
        <taxon>Fungi</taxon>
        <taxon>Dikarya</taxon>
        <taxon>Ascomycota</taxon>
        <taxon>Pezizomycotina</taxon>
        <taxon>Dothideomycetes</taxon>
        <taxon>Pleosporomycetidae</taxon>
        <taxon>Pleosporales</taxon>
        <taxon>Massarineae</taxon>
        <taxon>Didymosphaeriaceae</taxon>
        <taxon>Bimuria</taxon>
    </lineage>
</organism>
<evidence type="ECO:0000313" key="1">
    <source>
        <dbReference type="EMBL" id="KAF1968085.1"/>
    </source>
</evidence>
<dbReference type="EMBL" id="ML976724">
    <property type="protein sequence ID" value="KAF1968085.1"/>
    <property type="molecule type" value="Genomic_DNA"/>
</dbReference>
<dbReference type="Proteomes" id="UP000800036">
    <property type="component" value="Unassembled WGS sequence"/>
</dbReference>
<proteinExistence type="predicted"/>
<keyword evidence="2" id="KW-1185">Reference proteome</keyword>
<reference evidence="1" key="1">
    <citation type="journal article" date="2020" name="Stud. Mycol.">
        <title>101 Dothideomycetes genomes: a test case for predicting lifestyles and emergence of pathogens.</title>
        <authorList>
            <person name="Haridas S."/>
            <person name="Albert R."/>
            <person name="Binder M."/>
            <person name="Bloem J."/>
            <person name="Labutti K."/>
            <person name="Salamov A."/>
            <person name="Andreopoulos B."/>
            <person name="Baker S."/>
            <person name="Barry K."/>
            <person name="Bills G."/>
            <person name="Bluhm B."/>
            <person name="Cannon C."/>
            <person name="Castanera R."/>
            <person name="Culley D."/>
            <person name="Daum C."/>
            <person name="Ezra D."/>
            <person name="Gonzalez J."/>
            <person name="Henrissat B."/>
            <person name="Kuo A."/>
            <person name="Liang C."/>
            <person name="Lipzen A."/>
            <person name="Lutzoni F."/>
            <person name="Magnuson J."/>
            <person name="Mondo S."/>
            <person name="Nolan M."/>
            <person name="Ohm R."/>
            <person name="Pangilinan J."/>
            <person name="Park H.-J."/>
            <person name="Ramirez L."/>
            <person name="Alfaro M."/>
            <person name="Sun H."/>
            <person name="Tritt A."/>
            <person name="Yoshinaga Y."/>
            <person name="Zwiers L.-H."/>
            <person name="Turgeon B."/>
            <person name="Goodwin S."/>
            <person name="Spatafora J."/>
            <person name="Crous P."/>
            <person name="Grigoriev I."/>
        </authorList>
    </citation>
    <scope>NUCLEOTIDE SEQUENCE</scope>
    <source>
        <strain evidence="1">CBS 107.79</strain>
    </source>
</reference>
<dbReference type="AlphaFoldDB" id="A0A6A5UTD5"/>
<gene>
    <name evidence="1" type="ORF">BU23DRAFT_558783</name>
</gene>
<dbReference type="OrthoDB" id="3801416at2759"/>
<protein>
    <submittedName>
        <fullName evidence="1">Uncharacterized protein</fullName>
    </submittedName>
</protein>
<sequence>MAEYPAVRSVGFHTDHNELQLEERLQSIVDYHNSQATNIKQLISHNYFTVTVIDPPSKSLALLQDLHRSAVATLICETPTAQKHSMPIPIAPQAFGTGPEQRWAGLSPAEIRAGPIREESDVHQAEKEIEAKVIRRRISMNVKNGRAYFARD</sequence>
<accession>A0A6A5UTD5</accession>
<evidence type="ECO:0000313" key="2">
    <source>
        <dbReference type="Proteomes" id="UP000800036"/>
    </source>
</evidence>
<name>A0A6A5UTD5_9PLEO</name>